<dbReference type="WBParaSite" id="nRc.2.0.1.t26016-RA">
    <property type="protein sequence ID" value="nRc.2.0.1.t26016-RA"/>
    <property type="gene ID" value="nRc.2.0.1.g26016"/>
</dbReference>
<dbReference type="Proteomes" id="UP000887565">
    <property type="component" value="Unplaced"/>
</dbReference>
<proteinExistence type="predicted"/>
<dbReference type="AlphaFoldDB" id="A0A915JIV8"/>
<sequence length="95" mass="10532">MDLPANSAGRFFDCSHRICGLSRIVHRPCAVDACGVSRRWSWHSRRSVIRRTLRRLSRAQTSPSGGVVSICAEDDLECGTKSCSTFEEILTSGNF</sequence>
<keyword evidence="1" id="KW-1185">Reference proteome</keyword>
<name>A0A915JIV8_ROMCU</name>
<reference evidence="2" key="1">
    <citation type="submission" date="2022-11" db="UniProtKB">
        <authorList>
            <consortium name="WormBaseParasite"/>
        </authorList>
    </citation>
    <scope>IDENTIFICATION</scope>
</reference>
<protein>
    <submittedName>
        <fullName evidence="2">Uncharacterized protein</fullName>
    </submittedName>
</protein>
<organism evidence="1 2">
    <name type="scientific">Romanomermis culicivorax</name>
    <name type="common">Nematode worm</name>
    <dbReference type="NCBI Taxonomy" id="13658"/>
    <lineage>
        <taxon>Eukaryota</taxon>
        <taxon>Metazoa</taxon>
        <taxon>Ecdysozoa</taxon>
        <taxon>Nematoda</taxon>
        <taxon>Enoplea</taxon>
        <taxon>Dorylaimia</taxon>
        <taxon>Mermithida</taxon>
        <taxon>Mermithoidea</taxon>
        <taxon>Mermithidae</taxon>
        <taxon>Romanomermis</taxon>
    </lineage>
</organism>
<accession>A0A915JIV8</accession>
<evidence type="ECO:0000313" key="1">
    <source>
        <dbReference type="Proteomes" id="UP000887565"/>
    </source>
</evidence>
<evidence type="ECO:0000313" key="2">
    <source>
        <dbReference type="WBParaSite" id="nRc.2.0.1.t26016-RA"/>
    </source>
</evidence>